<dbReference type="AlphaFoldDB" id="A0A194WZH6"/>
<dbReference type="GO" id="GO:0008270">
    <property type="term" value="F:zinc ion binding"/>
    <property type="evidence" value="ECO:0007669"/>
    <property type="project" value="InterPro"/>
</dbReference>
<feature type="domain" description="Cobalamin-independent methionine synthase MetE C-terminal/archaeal" evidence="1">
    <location>
        <begin position="179"/>
        <end position="369"/>
    </location>
</feature>
<evidence type="ECO:0000313" key="2">
    <source>
        <dbReference type="EMBL" id="KUJ13007.1"/>
    </source>
</evidence>
<dbReference type="Gene3D" id="3.20.20.210">
    <property type="match status" value="1"/>
</dbReference>
<protein>
    <submittedName>
        <fullName evidence="2">UROD/MetE-like protein</fullName>
    </submittedName>
</protein>
<dbReference type="EMBL" id="KQ947423">
    <property type="protein sequence ID" value="KUJ13007.1"/>
    <property type="molecule type" value="Genomic_DNA"/>
</dbReference>
<dbReference type="SUPFAM" id="SSF51726">
    <property type="entry name" value="UROD/MetE-like"/>
    <property type="match status" value="1"/>
</dbReference>
<dbReference type="CDD" id="cd03311">
    <property type="entry name" value="CIMS_C_terminal_like"/>
    <property type="match status" value="1"/>
</dbReference>
<dbReference type="PANTHER" id="PTHR43844">
    <property type="entry name" value="METHIONINE SYNTHASE"/>
    <property type="match status" value="1"/>
</dbReference>
<evidence type="ECO:0000259" key="1">
    <source>
        <dbReference type="Pfam" id="PF01717"/>
    </source>
</evidence>
<sequence length="402" mass="44961">MAPPFRAEQIGSLLRPEELLKARASSDLSKSYVPVLPEEVKRITCEAIASAVQKQESLSIRPFTSGEYERHIFYGGFFENLEGMEIMPELPIPSGFRTDFPTVLTLQQLGVKFRPGVVATGKIRHVKSVYGEEWEVLKGLLPESKWKECKLTMPSPTWQHMQLAKGTAYTPSAYTTDESYFTDLTAAYRAEFHSLYTSGLRSIQIDDPNLTFFLTESFLSGCTTDNIDPSALLTLYIAAHNSILASRPKDLHVGIHLCRGNMKDSTHVMSGSYEGIAKRLFTELEYDTFYLEYDSERAGDFEPLRHLPIGKNVVLGVVSSKETELEDLGDLEKRVWEAAGVIARGQGRSREVVVREVLGVSPQCGFASMSQGGGKGMGMERMWEKLVLVRDLARRIWGEEAV</sequence>
<dbReference type="InParanoid" id="A0A194WZH6"/>
<dbReference type="Pfam" id="PF01717">
    <property type="entry name" value="Meth_synt_2"/>
    <property type="match status" value="1"/>
</dbReference>
<organism evidence="2 3">
    <name type="scientific">Mollisia scopiformis</name>
    <name type="common">Conifer needle endophyte fungus</name>
    <name type="synonym">Phialocephala scopiformis</name>
    <dbReference type="NCBI Taxonomy" id="149040"/>
    <lineage>
        <taxon>Eukaryota</taxon>
        <taxon>Fungi</taxon>
        <taxon>Dikarya</taxon>
        <taxon>Ascomycota</taxon>
        <taxon>Pezizomycotina</taxon>
        <taxon>Leotiomycetes</taxon>
        <taxon>Helotiales</taxon>
        <taxon>Mollisiaceae</taxon>
        <taxon>Mollisia</taxon>
    </lineage>
</organism>
<dbReference type="InterPro" id="IPR002629">
    <property type="entry name" value="Met_Synth_C/arc"/>
</dbReference>
<dbReference type="KEGG" id="psco:LY89DRAFT_652409"/>
<dbReference type="Proteomes" id="UP000070700">
    <property type="component" value="Unassembled WGS sequence"/>
</dbReference>
<accession>A0A194WZH6</accession>
<dbReference type="OrthoDB" id="7772923at2759"/>
<evidence type="ECO:0000313" key="3">
    <source>
        <dbReference type="Proteomes" id="UP000070700"/>
    </source>
</evidence>
<dbReference type="GO" id="GO:0003871">
    <property type="term" value="F:5-methyltetrahydropteroyltriglutamate-homocysteine S-methyltransferase activity"/>
    <property type="evidence" value="ECO:0007669"/>
    <property type="project" value="InterPro"/>
</dbReference>
<reference evidence="2 3" key="1">
    <citation type="submission" date="2015-10" db="EMBL/GenBank/DDBJ databases">
        <title>Full genome of DAOMC 229536 Phialocephala scopiformis, a fungal endophyte of spruce producing the potent anti-insectan compound rugulosin.</title>
        <authorList>
            <consortium name="DOE Joint Genome Institute"/>
            <person name="Walker A.K."/>
            <person name="Frasz S.L."/>
            <person name="Seifert K.A."/>
            <person name="Miller J.D."/>
            <person name="Mondo S.J."/>
            <person name="Labutti K."/>
            <person name="Lipzen A."/>
            <person name="Dockter R."/>
            <person name="Kennedy M."/>
            <person name="Grigoriev I.V."/>
            <person name="Spatafora J.W."/>
        </authorList>
    </citation>
    <scope>NUCLEOTIDE SEQUENCE [LARGE SCALE GENOMIC DNA]</scope>
    <source>
        <strain evidence="2 3">CBS 120377</strain>
    </source>
</reference>
<keyword evidence="3" id="KW-1185">Reference proteome</keyword>
<dbReference type="STRING" id="149040.A0A194WZH6"/>
<proteinExistence type="predicted"/>
<dbReference type="GO" id="GO:0009086">
    <property type="term" value="P:methionine biosynthetic process"/>
    <property type="evidence" value="ECO:0007669"/>
    <property type="project" value="InterPro"/>
</dbReference>
<dbReference type="PANTHER" id="PTHR43844:SF2">
    <property type="entry name" value="SYNTHASE, VITAMIN-B12 INDEPENDENT, PUTATIVE (AFU_ORTHOLOGUE AFUA_3G12060)-RELATED"/>
    <property type="match status" value="1"/>
</dbReference>
<dbReference type="InterPro" id="IPR038071">
    <property type="entry name" value="UROD/MetE-like_sf"/>
</dbReference>
<name>A0A194WZH6_MOLSC</name>
<dbReference type="RefSeq" id="XP_018067362.1">
    <property type="nucleotide sequence ID" value="XM_018212199.1"/>
</dbReference>
<dbReference type="GeneID" id="28821925"/>
<gene>
    <name evidence="2" type="ORF">LY89DRAFT_652409</name>
</gene>